<comment type="caution">
    <text evidence="1">The sequence shown here is derived from an EMBL/GenBank/DDBJ whole genome shotgun (WGS) entry which is preliminary data.</text>
</comment>
<dbReference type="RefSeq" id="XP_024345616.1">
    <property type="nucleotide sequence ID" value="XM_024499968.1"/>
</dbReference>
<keyword evidence="2" id="KW-1185">Reference proteome</keyword>
<gene>
    <name evidence="1" type="ORF">EGR_10719</name>
</gene>
<dbReference type="EMBL" id="APAU02000258">
    <property type="protein sequence ID" value="EUB54420.1"/>
    <property type="molecule type" value="Genomic_DNA"/>
</dbReference>
<sequence>MCKKTPCFSISTKYSAAKQEKQDKHVNEEIPFYMQAIVGEILNYLSLIFWYCNHSINPKSNRFKALPCLNHQRRVIPDQTGQLRQIYAEIKVKALNFVIDTSLTAYQLLYKRILHMHESWKDLEDDLSTSTASFSLTSLTTTEDMSIHKSSSKFGVLILLVLLSKPENYSNTAILSNIYLTNT</sequence>
<dbReference type="GeneID" id="36346434"/>
<proteinExistence type="predicted"/>
<dbReference type="CTD" id="36346434"/>
<accession>W6U007</accession>
<reference evidence="1 2" key="1">
    <citation type="journal article" date="2013" name="Nat. Genet.">
        <title>The genome of the hydatid tapeworm Echinococcus granulosus.</title>
        <authorList>
            <person name="Zheng H."/>
            <person name="Zhang W."/>
            <person name="Zhang L."/>
            <person name="Zhang Z."/>
            <person name="Li J."/>
            <person name="Lu G."/>
            <person name="Zhu Y."/>
            <person name="Wang Y."/>
            <person name="Huang Y."/>
            <person name="Liu J."/>
            <person name="Kang H."/>
            <person name="Chen J."/>
            <person name="Wang L."/>
            <person name="Chen A."/>
            <person name="Yu S."/>
            <person name="Gao Z."/>
            <person name="Jin L."/>
            <person name="Gu W."/>
            <person name="Wang Z."/>
            <person name="Zhao L."/>
            <person name="Shi B."/>
            <person name="Wen H."/>
            <person name="Lin R."/>
            <person name="Jones M.K."/>
            <person name="Brejova B."/>
            <person name="Vinar T."/>
            <person name="Zhao G."/>
            <person name="McManus D.P."/>
            <person name="Chen Z."/>
            <person name="Zhou Y."/>
            <person name="Wang S."/>
        </authorList>
    </citation>
    <scope>NUCLEOTIDE SEQUENCE [LARGE SCALE GENOMIC DNA]</scope>
</reference>
<protein>
    <submittedName>
        <fullName evidence="1">Uncharacterized protein</fullName>
    </submittedName>
</protein>
<dbReference type="Proteomes" id="UP000019149">
    <property type="component" value="Unassembled WGS sequence"/>
</dbReference>
<evidence type="ECO:0000313" key="2">
    <source>
        <dbReference type="Proteomes" id="UP000019149"/>
    </source>
</evidence>
<name>W6U007_ECHGR</name>
<dbReference type="KEGG" id="egl:EGR_10719"/>
<dbReference type="AlphaFoldDB" id="W6U007"/>
<organism evidence="1 2">
    <name type="scientific">Echinococcus granulosus</name>
    <name type="common">Hydatid tapeworm</name>
    <dbReference type="NCBI Taxonomy" id="6210"/>
    <lineage>
        <taxon>Eukaryota</taxon>
        <taxon>Metazoa</taxon>
        <taxon>Spiralia</taxon>
        <taxon>Lophotrochozoa</taxon>
        <taxon>Platyhelminthes</taxon>
        <taxon>Cestoda</taxon>
        <taxon>Eucestoda</taxon>
        <taxon>Cyclophyllidea</taxon>
        <taxon>Taeniidae</taxon>
        <taxon>Echinococcus</taxon>
        <taxon>Echinococcus granulosus group</taxon>
    </lineage>
</organism>
<evidence type="ECO:0000313" key="1">
    <source>
        <dbReference type="EMBL" id="EUB54420.1"/>
    </source>
</evidence>